<name>A0A1I1MZH5_9SPHI</name>
<dbReference type="AlphaFoldDB" id="A0A1I1MZH5"/>
<dbReference type="EMBL" id="FOLL01000060">
    <property type="protein sequence ID" value="SFC87983.1"/>
    <property type="molecule type" value="Genomic_DNA"/>
</dbReference>
<dbReference type="Proteomes" id="UP000199577">
    <property type="component" value="Unassembled WGS sequence"/>
</dbReference>
<evidence type="ECO:0000313" key="2">
    <source>
        <dbReference type="Proteomes" id="UP000199577"/>
    </source>
</evidence>
<protein>
    <submittedName>
        <fullName evidence="1">Uncharacterized protein</fullName>
    </submittedName>
</protein>
<sequence>MGYGQDKKRTYANFQGSYEAGINLFGLLTGSVANGSNAIDGNVRTQSTLSVPVGVLGLLSATQYLEFTTDGNHGNVRTISGDVPVTVKIQLPSEVLGLLSGVEIGSFRNLSPVSATLVNRAGYNTNNRTVAYSGNALLNLLQGTGTFEVTFTPGEDYQGVFVRLSGDGLSVLLTSGVFHAYIYEDHSYANCEEKHTPVDVLHGTRSGSIGALTSLGGVTNPYNAIDNFTDYATMNVGVGALNTIYLNTVFPTPSEPGQVVRVVLEQPGSLLDLSVLSSFSIQPYNRGTAVGSPIVANGGLLNARLLPGTQKYELAFKVDNPFDRVELRFDNTVTALTSLRVYEVSRLPRV</sequence>
<gene>
    <name evidence="1" type="ORF">SAMN05421747_1601</name>
</gene>
<accession>A0A1I1MZH5</accession>
<proteinExistence type="predicted"/>
<dbReference type="STRING" id="623281.SAMN05421747_1601"/>
<reference evidence="1 2" key="1">
    <citation type="submission" date="2016-10" db="EMBL/GenBank/DDBJ databases">
        <authorList>
            <person name="de Groot N.N."/>
        </authorList>
    </citation>
    <scope>NUCLEOTIDE SEQUENCE [LARGE SCALE GENOMIC DNA]</scope>
    <source>
        <strain evidence="1 2">DSM 22900</strain>
    </source>
</reference>
<feature type="non-terminal residue" evidence="1">
    <location>
        <position position="350"/>
    </location>
</feature>
<evidence type="ECO:0000313" key="1">
    <source>
        <dbReference type="EMBL" id="SFC87983.1"/>
    </source>
</evidence>
<organism evidence="1 2">
    <name type="scientific">Parapedobacter composti</name>
    <dbReference type="NCBI Taxonomy" id="623281"/>
    <lineage>
        <taxon>Bacteria</taxon>
        <taxon>Pseudomonadati</taxon>
        <taxon>Bacteroidota</taxon>
        <taxon>Sphingobacteriia</taxon>
        <taxon>Sphingobacteriales</taxon>
        <taxon>Sphingobacteriaceae</taxon>
        <taxon>Parapedobacter</taxon>
    </lineage>
</organism>
<keyword evidence="2" id="KW-1185">Reference proteome</keyword>